<feature type="chain" id="PRO_5043830952" evidence="2">
    <location>
        <begin position="33"/>
        <end position="218"/>
    </location>
</feature>
<dbReference type="EMBL" id="LK021339">
    <property type="protein sequence ID" value="CDQ45882.1"/>
    <property type="molecule type" value="Genomic_DNA"/>
</dbReference>
<dbReference type="AlphaFoldDB" id="A0AAV2WP52"/>
<keyword evidence="2" id="KW-0732">Signal</keyword>
<evidence type="ECO:0000259" key="3">
    <source>
        <dbReference type="Pfam" id="PF03713"/>
    </source>
</evidence>
<name>A0AAV2WP52_MYCNE</name>
<evidence type="ECO:0000313" key="4">
    <source>
        <dbReference type="EMBL" id="CDQ45882.1"/>
    </source>
</evidence>
<accession>A0AAV2WP52</accession>
<feature type="compositionally biased region" description="Basic and acidic residues" evidence="1">
    <location>
        <begin position="33"/>
        <end position="44"/>
    </location>
</feature>
<keyword evidence="4" id="KW-0449">Lipoprotein</keyword>
<dbReference type="Gene3D" id="1.20.1260.10">
    <property type="match status" value="1"/>
</dbReference>
<sequence length="218" mass="22831">MRKSAMAIATGIATGAAAVLLLAGCTSQSEPAADGHTDHGHDTGQESGHSTSHDGSGANPGPGADAGTHNGDDIAFAQHMIPHHSQAVEMVDILLAKPDVDPRVATLAEQIRAAQAPEIEQMQGWLDQWGNPPMPAMDHSSMDGMVAPADIEKLRAAPGPEATKLFLQQMIGHHEGAVTMAQSEIDGGQYPQAVDLARAIIDSQQKEIDEMKSILDSL</sequence>
<gene>
    <name evidence="4" type="ORF">BN1047_03782</name>
</gene>
<dbReference type="PANTHER" id="PTHR36933:SF1">
    <property type="entry name" value="SLL0788 PROTEIN"/>
    <property type="match status" value="1"/>
</dbReference>
<reference evidence="4" key="1">
    <citation type="submission" date="2014-05" db="EMBL/GenBank/DDBJ databases">
        <authorList>
            <person name="Urmite Genomes"/>
        </authorList>
    </citation>
    <scope>NUCLEOTIDE SEQUENCE</scope>
    <source>
        <strain evidence="4">DSM 44074</strain>
    </source>
</reference>
<dbReference type="InterPro" id="IPR012347">
    <property type="entry name" value="Ferritin-like"/>
</dbReference>
<proteinExistence type="predicted"/>
<dbReference type="InterPro" id="IPR005183">
    <property type="entry name" value="DUF305_CopM-like"/>
</dbReference>
<dbReference type="PROSITE" id="PS51257">
    <property type="entry name" value="PROKAR_LIPOPROTEIN"/>
    <property type="match status" value="1"/>
</dbReference>
<dbReference type="Proteomes" id="UP000028864">
    <property type="component" value="Unassembled WGS sequence"/>
</dbReference>
<reference evidence="4" key="2">
    <citation type="submission" date="2015-09" db="EMBL/GenBank/DDBJ databases">
        <title>Draft genome sequence of Mycobacterium neoaurum DSM 44074.</title>
        <authorList>
            <person name="Croce O."/>
            <person name="Robert C."/>
            <person name="Raoult D."/>
            <person name="Drancourt M."/>
        </authorList>
    </citation>
    <scope>NUCLEOTIDE SEQUENCE</scope>
    <source>
        <strain evidence="4">DSM 44074</strain>
    </source>
</reference>
<dbReference type="Pfam" id="PF03713">
    <property type="entry name" value="DUF305"/>
    <property type="match status" value="1"/>
</dbReference>
<dbReference type="RefSeq" id="WP_234411648.1">
    <property type="nucleotide sequence ID" value="NZ_JAKNRE010000005.1"/>
</dbReference>
<evidence type="ECO:0000256" key="2">
    <source>
        <dbReference type="SAM" id="SignalP"/>
    </source>
</evidence>
<feature type="region of interest" description="Disordered" evidence="1">
    <location>
        <begin position="28"/>
        <end position="71"/>
    </location>
</feature>
<dbReference type="PANTHER" id="PTHR36933">
    <property type="entry name" value="SLL0788 PROTEIN"/>
    <property type="match status" value="1"/>
</dbReference>
<feature type="domain" description="DUF305" evidence="3">
    <location>
        <begin position="73"/>
        <end position="215"/>
    </location>
</feature>
<evidence type="ECO:0000313" key="5">
    <source>
        <dbReference type="Proteomes" id="UP000028864"/>
    </source>
</evidence>
<protein>
    <submittedName>
        <fullName evidence="4">Lipoprotein</fullName>
    </submittedName>
</protein>
<evidence type="ECO:0000256" key="1">
    <source>
        <dbReference type="SAM" id="MobiDB-lite"/>
    </source>
</evidence>
<feature type="signal peptide" evidence="2">
    <location>
        <begin position="1"/>
        <end position="32"/>
    </location>
</feature>
<organism evidence="4 5">
    <name type="scientific">Mycolicibacterium neoaurum</name>
    <name type="common">Mycobacterium neoaurum</name>
    <dbReference type="NCBI Taxonomy" id="1795"/>
    <lineage>
        <taxon>Bacteria</taxon>
        <taxon>Bacillati</taxon>
        <taxon>Actinomycetota</taxon>
        <taxon>Actinomycetes</taxon>
        <taxon>Mycobacteriales</taxon>
        <taxon>Mycobacteriaceae</taxon>
        <taxon>Mycolicibacterium</taxon>
    </lineage>
</organism>
<feature type="compositionally biased region" description="Polar residues" evidence="1">
    <location>
        <begin position="45"/>
        <end position="54"/>
    </location>
</feature>